<dbReference type="InterPro" id="IPR011646">
    <property type="entry name" value="KAP_P-loop"/>
</dbReference>
<sequence length="918" mass="99490">MRFVRFDAFKYAENPLRRNFIIAVATALGIEDRKYHEDLYSGQATARIEFSGGAFLKLLWTYARMFAVIASASVLVVAVLAWVRSGPFQQTFIDMVTDVLKAGLAPAALLTSLTVLVSRTLTREHKTDAADSDEQFERLFSSLVEQSKVKRLVVFVDELDRCAPSDVVATLDALRTFLGVERCVFIVAADQQVLEEALTRALQQATPADTVNPYYSSGSGYLDKVFPYQISLPPLFVGRVTSFAAGLVRGRGGVWAKVDVDLIVSILIPSHVRSPRRVKALLNAFVLTYRLAEQRAADGLLETDPSLRAEEIARLVCLRVEFPLFARDLLLDHRLCEHVVRYADDAEAELDGFVSADVEEAAKAYARAQASVDVHLTAADERAEGREAARTNHGRQLVAYLLKTRRIPGPGRDLIFLQSSGSVFGLPAALAETIEQHAQNADLVALKSLVAELDVRDRVAVLSLLAQQAREVIGLEGRNVALAVLAICSDPSFPLNGGADAALESITAHLVGSPQELPADVVPGCWRLALAGKRGTATDLGRIALQHAELDEDVDLAMLLLGHASAALAVDAERVRQLLSDHLLGSGADEVVAMLKQLPFGEAERLVEACAETLTMELTTAIENHDAWKRTAQEPDPAVTSGAIATTTPVADMEEPSSPDPALRALASTLEHWYEGAPAAAHTIVRILLGLGSTGGRSTVEANLMYVPAVRDVSLARLVLISARRRDVKSWPKWLGVLAPGLELDAVKPQIESMYQHLWNLATEDESPLEADIVGDAADAFVRLVNDRPASQHPDIAAIVLASLDGFAKSDEDAAARSIVIGALHPLVESGLLDRRVILQNESASVAATLSESDTTTLPREDGELLNYLVGTVVECLRDFTTAAEHPLSLEQVTTLVEAVEHCGWLPDPQRTRLRILC</sequence>
<keyword evidence="1" id="KW-0472">Membrane</keyword>
<keyword evidence="1" id="KW-1133">Transmembrane helix</keyword>
<keyword evidence="1" id="KW-0812">Transmembrane</keyword>
<evidence type="ECO:0000313" key="4">
    <source>
        <dbReference type="Proteomes" id="UP000031774"/>
    </source>
</evidence>
<dbReference type="Pfam" id="PF07693">
    <property type="entry name" value="KAP_NTPase"/>
    <property type="match status" value="1"/>
</dbReference>
<dbReference type="HOGENOM" id="CLU_317331_0_0_11"/>
<proteinExistence type="predicted"/>
<reference evidence="3 4" key="1">
    <citation type="submission" date="2014-12" db="EMBL/GenBank/DDBJ databases">
        <title>Complete genome sequence of Streptomyces vietnamensis strain GIMV4.0001, a genetic manipulable producer of the benzoisochromanequinone antibiotic granaticin.</title>
        <authorList>
            <person name="Deng M.R."/>
            <person name="Guo J."/>
            <person name="Ma L.Y."/>
            <person name="Feng G.D."/>
            <person name="Mo C.Y."/>
            <person name="Zhu H.H."/>
        </authorList>
    </citation>
    <scope>NUCLEOTIDE SEQUENCE [LARGE SCALE GENOMIC DNA]</scope>
    <source>
        <strain evidence="4">GIMV4.0001</strain>
    </source>
</reference>
<dbReference type="EMBL" id="CP010407">
    <property type="protein sequence ID" value="AJF68588.1"/>
    <property type="molecule type" value="Genomic_DNA"/>
</dbReference>
<dbReference type="Proteomes" id="UP000031774">
    <property type="component" value="Chromosome"/>
</dbReference>
<name>A0A0B5IFV4_9ACTN</name>
<gene>
    <name evidence="3" type="ORF">SVTN_33860</name>
</gene>
<protein>
    <recommendedName>
        <fullName evidence="2">KAP NTPase domain-containing protein</fullName>
    </recommendedName>
</protein>
<accession>A0A0B5IFV4</accession>
<feature type="transmembrane region" description="Helical" evidence="1">
    <location>
        <begin position="65"/>
        <end position="83"/>
    </location>
</feature>
<evidence type="ECO:0000313" key="3">
    <source>
        <dbReference type="EMBL" id="AJF68588.1"/>
    </source>
</evidence>
<feature type="domain" description="KAP NTPase" evidence="2">
    <location>
        <begin position="3"/>
        <end position="291"/>
    </location>
</feature>
<evidence type="ECO:0000256" key="1">
    <source>
        <dbReference type="SAM" id="Phobius"/>
    </source>
</evidence>
<organism evidence="3 4">
    <name type="scientific">Streptomyces vietnamensis</name>
    <dbReference type="NCBI Taxonomy" id="362257"/>
    <lineage>
        <taxon>Bacteria</taxon>
        <taxon>Bacillati</taxon>
        <taxon>Actinomycetota</taxon>
        <taxon>Actinomycetes</taxon>
        <taxon>Kitasatosporales</taxon>
        <taxon>Streptomycetaceae</taxon>
        <taxon>Streptomyces</taxon>
    </lineage>
</organism>
<keyword evidence="4" id="KW-1185">Reference proteome</keyword>
<dbReference type="AlphaFoldDB" id="A0A0B5IFV4"/>
<evidence type="ECO:0000259" key="2">
    <source>
        <dbReference type="Pfam" id="PF07693"/>
    </source>
</evidence>
<dbReference type="KEGG" id="svt:SVTN_33860"/>